<dbReference type="PROSITE" id="PS50195">
    <property type="entry name" value="PX"/>
    <property type="match status" value="1"/>
</dbReference>
<feature type="transmembrane region" description="Helical" evidence="8">
    <location>
        <begin position="2523"/>
        <end position="2546"/>
    </location>
</feature>
<dbReference type="InParanoid" id="A0A2R5GL37"/>
<sequence>MAQNVRVFVDVPVRYRRKLEGEGTSAATSLVSSTRTDESSTALVLASPSSSAVPVSSSAPQEQEVAKQVRDYVAAHRAQVNFIAEIPHKNGKALWTTFIFSCKSAFAETLLNQLGEFGVGAKSKGIGIITVCPIQIERIGSLPVKVGYVDDATLAGAATTATSTFVVSGAGLASSPSASPLQACSDDSEPHAALMRVESLAQCHGTAQEDLSPLKEQPEHDEHVVTEEHDVTEAPKAPADPLTLESYTAGFRETIRARIAVDNVVELINGAAEFTFDFLMLVFVASVLAAMGLLSNNAVVIVASMLVSPLMGPILAVTFGLTVLDRDMIKRGLVGEMVGLCLSVVTGFFCGLLAIPLMDANKLPTDQMWSRCTPDALVLGVAIAIPSGVGVALSVLGNNTSSLVGVAISASLLPPAVNTGIVLAMLVLDVLGQNGGQVTIDGDDITLTSSDLSRGALYSLLLTLSNILCIWVSGVIMFRIKEITPVGQRSNFWKEYVPKARQFNVTLTRSGSEAVRLRSAMRNFLERQQQAYQAPGKKIPLAMATPTTTPTTATATATAASGAGAKVTVIPYAEGKLKLSTAEFQFFSQLFTILDSDGDGAIAGKEGAAFLRRAKLSDKVLGEIWRLACGGTSKAKLDLHEWFLACKFVSLVQHGHSTAAQSETEPELSREFLFQNKLNLGLPEFGIFPSAPDYTTDVSPALSPSTCQVRVTDPVVAGTGMKKHVIYTISLRSTLPHFQRQHTIVTRRYSDFRWLHGRLRECYPGTVVPPLPETRMFGNMSAAFVEARRLALEQYLDEVTRHPKFTQSFAVQAMLDATSQGFDVYRLMMDAARRPLLHSGTSAAALPSAGTLAAANVVAAPMGGLSHTGQGGAFHGSSAHADTDFAWEEDLDIADIPSAGMGSGHDAAGVAQGASSGAGELPSAAAARAADVAGAAAAAASSWISSLVKKVEQSSIVTGIEEATGAASPGTAPQMEDAHIRRELTRLGIRTDVIESFRAELAEYGKRLRAAVKVVDKLVGTRRAGGYELARIGAYFGSLAQVEASCADLPGAAPTPDQALFQDLAARFDQSSNHVQDLNDRAALGLLAPLRYQAGKIGAMSAIIDNHDARVQALRYAREASRSATKRYQSARARSPGVADAALAAKSTAERDISDAEHALVQLHQSVTLEMQKFTAERALNVNRILQAFATTEIQGAAEMQQMLVPLQQLCSDNFHGPTIDESLDRIHPPTRPIPQSVRGSDLRERQDAIRLLADTEKKLETLLHDFRERSKPFARRKKTTAVSGDLPDLRGANMSLPTSHILALIRKQSGDGLSEEDLKQSHELLYAGKAHDLNKCKRILERKDVTLDTNQHDEDENTCLMHLLFPLTEDTDRPTFQYSQNDWDLLLEVISLLVKHGANVNKINRIGQSALWVACNENEIEIIKSMIDAIRPIQELPDNVRSQEVHRFVQEMILRYPNPNQFYEINSTSNHTHDGTGSLWHLAFVKDSVEILHELLEAQVKLQVQWQYFVDCTETKLSRAAEKLDKNMILTLTKWHAPRNLSWSSHPVHAAIVNAQNEPDRSFDGSPVHAALRLAQNEAEAKRYIEAMLDEQPMDEEKKDFLTLFDPNAVDADGYTTLHLACRRGFDNCISTLLTYRLFYGRQSEKTSYQSVNLNLKGGPKDYTALMWAVKNGHTATVRELFEQNNLGDLQHDLALRETSMRQTALHLACAQPKELDEVVAILCKSKAAVNLKDNEGFSPLHLAAMHGHVMIVKCLLNYNANAAARTKTGKETTLHIAAAYGHINITSILIRKGGAEVGAENKDGRTALHYAFTRHSYLHRVVEQIIAANEEKLRSDPDTSETVQLFLDVIKRRNDVSRPKKLRLHARAGRNASKISPESRNEPLFTFDRHRDSPQHRLYRDSGARSLAQSERLEDLENLFLEINNQNMLIKLLLEAGGDLDHEDNEGDPAFMTNARFDWFDLHEDEMTDIFDRPNEIGYDSEIFMDKRTQFAVRTVWIATGMRTKTVQSLCSWMIFLGLLTMLAIQYSGRNSYEAFSMQAGIIDRVAADEWDEVDLKGLAEVGNLDDWRLYLNNVVLEALWESDQAYVDDQGIARNVGSNGALLNGQLGLLGRPRYRQLRTRPSSCSSSTPSIIAQTDETCFQPYTRGTYRPASSEVEDRIPFTCALSNGTDLLLTWEENPAFPVFGSFGFYGPGGFSVTLPRNRTEAEALLHDLNECNFVSLNTRFAVIEFTLYSRSEGLFTHGRVFLEMTAAGGIFSGQRWETRKLVSYTSDRDMRNIWIEVALVIYLIRYFTFEIRSMFDRWGANHKDHAPKFWRPLLMDTDKAIAFFLENQKTFRVFASLPDSVGMSICLRQTRRIIPPYWINPFNYVDICIMIIFLALTSVHAHVASQVLARLDMWHTDSAQDTFIDISDVLWYANVRQHLLAFAVFLCYIKSLEFLQVSASMAIPVIIIGGMLTQLLSFFLIFAVFILAFGLFDFVLYGLTYEPASSVLRALVATFRASLGDLDFDGKYELDRTLGIFMTVLSASLLVILLLNLLIAIMNEAYEETKDSAEARWCYMQFRMIVEYQRKLSSKKVLQKGLQGLEKRFEGIEGLRKGIQDATTAHHGPHPPRPPASGAASPSARKGVPPPARPAPHLHRHDEDGVAHHGSFSMRSPEAAHSVYLRAAHLEGQTEAPRSPAPPPHPALTELSAYLQQRALDAASSTPSRKATRKVVPHP</sequence>
<dbReference type="Gene3D" id="1.20.1270.60">
    <property type="entry name" value="Arfaptin homology (AH) domain/BAR domain"/>
    <property type="match status" value="1"/>
</dbReference>
<dbReference type="Pfam" id="PF12796">
    <property type="entry name" value="Ank_2"/>
    <property type="match status" value="2"/>
</dbReference>
<evidence type="ECO:0000313" key="12">
    <source>
        <dbReference type="Proteomes" id="UP000241890"/>
    </source>
</evidence>
<evidence type="ECO:0000256" key="3">
    <source>
        <dbReference type="ARBA" id="ARBA00022692"/>
    </source>
</evidence>
<dbReference type="InterPro" id="IPR005240">
    <property type="entry name" value="DUF389"/>
</dbReference>
<dbReference type="EMBL" id="BEYU01000087">
    <property type="protein sequence ID" value="GBG31019.1"/>
    <property type="molecule type" value="Genomic_DNA"/>
</dbReference>
<feature type="compositionally biased region" description="Basic and acidic residues" evidence="7">
    <location>
        <begin position="1879"/>
        <end position="1890"/>
    </location>
</feature>
<keyword evidence="3 8" id="KW-0812">Transmembrane</keyword>
<dbReference type="Gene3D" id="3.30.1520.10">
    <property type="entry name" value="Phox-like domain"/>
    <property type="match status" value="1"/>
</dbReference>
<feature type="transmembrane region" description="Helical" evidence="8">
    <location>
        <begin position="2450"/>
        <end position="2481"/>
    </location>
</feature>
<feature type="transmembrane region" description="Helical" evidence="8">
    <location>
        <begin position="376"/>
        <end position="396"/>
    </location>
</feature>
<feature type="compositionally biased region" description="Low complexity" evidence="7">
    <location>
        <begin position="2621"/>
        <end position="2630"/>
    </location>
</feature>
<dbReference type="OrthoDB" id="5227681at2759"/>
<feature type="transmembrane region" description="Helical" evidence="8">
    <location>
        <begin position="300"/>
        <end position="321"/>
    </location>
</feature>
<comment type="similarity">
    <text evidence="2">Belongs to the polycystin family.</text>
</comment>
<dbReference type="SMART" id="SM00312">
    <property type="entry name" value="PX"/>
    <property type="match status" value="1"/>
</dbReference>
<dbReference type="InterPro" id="IPR000261">
    <property type="entry name" value="EH_dom"/>
</dbReference>
<dbReference type="SUPFAM" id="SSF48403">
    <property type="entry name" value="Ankyrin repeat"/>
    <property type="match status" value="2"/>
</dbReference>
<feature type="repeat" description="ANK" evidence="6">
    <location>
        <begin position="1737"/>
        <end position="1769"/>
    </location>
</feature>
<dbReference type="InterPro" id="IPR013122">
    <property type="entry name" value="PKD1_2_channel"/>
</dbReference>
<evidence type="ECO:0000259" key="9">
    <source>
        <dbReference type="PROSITE" id="PS50031"/>
    </source>
</evidence>
<dbReference type="Gene3D" id="1.10.238.10">
    <property type="entry name" value="EF-hand"/>
    <property type="match status" value="1"/>
</dbReference>
<evidence type="ECO:0000313" key="11">
    <source>
        <dbReference type="EMBL" id="GBG31019.1"/>
    </source>
</evidence>
<dbReference type="InterPro" id="IPR001683">
    <property type="entry name" value="PX_dom"/>
</dbReference>
<feature type="transmembrane region" description="Helical" evidence="8">
    <location>
        <begin position="2282"/>
        <end position="2298"/>
    </location>
</feature>
<feature type="region of interest" description="Disordered" evidence="7">
    <location>
        <begin position="1867"/>
        <end position="1890"/>
    </location>
</feature>
<feature type="transmembrane region" description="Helical" evidence="8">
    <location>
        <begin position="456"/>
        <end position="480"/>
    </location>
</feature>
<accession>A0A2R5GL37</accession>
<feature type="domain" description="EH" evidence="9">
    <location>
        <begin position="583"/>
        <end position="628"/>
    </location>
</feature>
<dbReference type="SMART" id="SM00027">
    <property type="entry name" value="EH"/>
    <property type="match status" value="1"/>
</dbReference>
<keyword evidence="4 8" id="KW-1133">Transmembrane helix</keyword>
<dbReference type="InterPro" id="IPR011992">
    <property type="entry name" value="EF-hand-dom_pair"/>
</dbReference>
<keyword evidence="6" id="KW-0040">ANK repeat</keyword>
<dbReference type="Pfam" id="PF08016">
    <property type="entry name" value="PKD_channel"/>
    <property type="match status" value="1"/>
</dbReference>
<dbReference type="Pfam" id="PF00787">
    <property type="entry name" value="PX"/>
    <property type="match status" value="1"/>
</dbReference>
<comment type="caution">
    <text evidence="11">The sequence shown here is derived from an EMBL/GenBank/DDBJ whole genome shotgun (WGS) entry which is preliminary data.</text>
</comment>
<dbReference type="SUPFAM" id="SSF64268">
    <property type="entry name" value="PX domain"/>
    <property type="match status" value="1"/>
</dbReference>
<reference evidence="11 12" key="1">
    <citation type="submission" date="2017-12" db="EMBL/GenBank/DDBJ databases">
        <title>Sequencing, de novo assembly and annotation of complete genome of a new Thraustochytrid species, strain FCC1311.</title>
        <authorList>
            <person name="Sedici K."/>
            <person name="Godart F."/>
            <person name="Aiese Cigliano R."/>
            <person name="Sanseverino W."/>
            <person name="Barakat M."/>
            <person name="Ortet P."/>
            <person name="Marechal E."/>
            <person name="Cagnac O."/>
            <person name="Amato A."/>
        </authorList>
    </citation>
    <scope>NUCLEOTIDE SEQUENCE [LARGE SCALE GENOMIC DNA]</scope>
</reference>
<dbReference type="PROSITE" id="PS50297">
    <property type="entry name" value="ANK_REP_REGION"/>
    <property type="match status" value="2"/>
</dbReference>
<feature type="repeat" description="ANK" evidence="6">
    <location>
        <begin position="1771"/>
        <end position="1795"/>
    </location>
</feature>
<dbReference type="InterPro" id="IPR002110">
    <property type="entry name" value="Ankyrin_rpt"/>
</dbReference>
<feature type="transmembrane region" description="Helical" evidence="8">
    <location>
        <begin position="274"/>
        <end position="294"/>
    </location>
</feature>
<protein>
    <submittedName>
        <fullName evidence="11">Ankyrin repeat domain-containing protein 17</fullName>
    </submittedName>
</protein>
<evidence type="ECO:0000256" key="4">
    <source>
        <dbReference type="ARBA" id="ARBA00022989"/>
    </source>
</evidence>
<feature type="domain" description="PX" evidence="10">
    <location>
        <begin position="705"/>
        <end position="822"/>
    </location>
</feature>
<dbReference type="SMART" id="SM00248">
    <property type="entry name" value="ANK"/>
    <property type="match status" value="8"/>
</dbReference>
<dbReference type="Pfam" id="PF20519">
    <property type="entry name" value="Polycystin_dom"/>
    <property type="match status" value="1"/>
</dbReference>
<dbReference type="Pfam" id="PF04087">
    <property type="entry name" value="DUF389"/>
    <property type="match status" value="1"/>
</dbReference>
<dbReference type="InterPro" id="IPR036871">
    <property type="entry name" value="PX_dom_sf"/>
</dbReference>
<feature type="region of interest" description="Disordered" evidence="7">
    <location>
        <begin position="1221"/>
        <end position="1241"/>
    </location>
</feature>
<feature type="region of interest" description="Disordered" evidence="7">
    <location>
        <begin position="2704"/>
        <end position="2724"/>
    </location>
</feature>
<evidence type="ECO:0000256" key="1">
    <source>
        <dbReference type="ARBA" id="ARBA00004141"/>
    </source>
</evidence>
<evidence type="ECO:0000259" key="10">
    <source>
        <dbReference type="PROSITE" id="PS50195"/>
    </source>
</evidence>
<gene>
    <name evidence="11" type="ORF">FCC1311_072402</name>
</gene>
<dbReference type="InterPro" id="IPR046791">
    <property type="entry name" value="Polycystin_dom"/>
</dbReference>
<dbReference type="Pfam" id="PF12763">
    <property type="entry name" value="EH"/>
    <property type="match status" value="1"/>
</dbReference>
<evidence type="ECO:0000256" key="5">
    <source>
        <dbReference type="ARBA" id="ARBA00023136"/>
    </source>
</evidence>
<dbReference type="GO" id="GO:0016020">
    <property type="term" value="C:membrane"/>
    <property type="evidence" value="ECO:0007669"/>
    <property type="project" value="UniProtKB-SubCell"/>
</dbReference>
<dbReference type="PROSITE" id="PS50088">
    <property type="entry name" value="ANK_REPEAT"/>
    <property type="match status" value="2"/>
</dbReference>
<feature type="transmembrane region" description="Helical" evidence="8">
    <location>
        <begin position="403"/>
        <end position="428"/>
    </location>
</feature>
<dbReference type="PROSITE" id="PS50031">
    <property type="entry name" value="EH"/>
    <property type="match status" value="1"/>
</dbReference>
<keyword evidence="12" id="KW-1185">Reference proteome</keyword>
<evidence type="ECO:0000256" key="6">
    <source>
        <dbReference type="PROSITE-ProRule" id="PRU00023"/>
    </source>
</evidence>
<dbReference type="GO" id="GO:0035091">
    <property type="term" value="F:phosphatidylinositol binding"/>
    <property type="evidence" value="ECO:0007669"/>
    <property type="project" value="InterPro"/>
</dbReference>
<feature type="transmembrane region" description="Helical" evidence="8">
    <location>
        <begin position="2376"/>
        <end position="2398"/>
    </location>
</feature>
<dbReference type="Proteomes" id="UP000241890">
    <property type="component" value="Unassembled WGS sequence"/>
</dbReference>
<feature type="region of interest" description="Disordered" evidence="7">
    <location>
        <begin position="2607"/>
        <end position="2660"/>
    </location>
</feature>
<feature type="compositionally biased region" description="Basic residues" evidence="7">
    <location>
        <begin position="2715"/>
        <end position="2724"/>
    </location>
</feature>
<evidence type="ECO:0000256" key="8">
    <source>
        <dbReference type="SAM" id="Phobius"/>
    </source>
</evidence>
<feature type="transmembrane region" description="Helical" evidence="8">
    <location>
        <begin position="333"/>
        <end position="356"/>
    </location>
</feature>
<dbReference type="PANTHER" id="PTHR20992">
    <property type="entry name" value="AT15442P-RELATED"/>
    <property type="match status" value="1"/>
</dbReference>
<dbReference type="PANTHER" id="PTHR20992:SF9">
    <property type="entry name" value="AT15442P-RELATED"/>
    <property type="match status" value="1"/>
</dbReference>
<evidence type="ECO:0000256" key="7">
    <source>
        <dbReference type="SAM" id="MobiDB-lite"/>
    </source>
</evidence>
<dbReference type="SUPFAM" id="SSF47473">
    <property type="entry name" value="EF-hand"/>
    <property type="match status" value="1"/>
</dbReference>
<dbReference type="Gene3D" id="1.25.40.20">
    <property type="entry name" value="Ankyrin repeat-containing domain"/>
    <property type="match status" value="4"/>
</dbReference>
<organism evidence="11 12">
    <name type="scientific">Hondaea fermentalgiana</name>
    <dbReference type="NCBI Taxonomy" id="2315210"/>
    <lineage>
        <taxon>Eukaryota</taxon>
        <taxon>Sar</taxon>
        <taxon>Stramenopiles</taxon>
        <taxon>Bigyra</taxon>
        <taxon>Labyrinthulomycetes</taxon>
        <taxon>Thraustochytrida</taxon>
        <taxon>Thraustochytriidae</taxon>
        <taxon>Hondaea</taxon>
    </lineage>
</organism>
<evidence type="ECO:0000256" key="2">
    <source>
        <dbReference type="ARBA" id="ARBA00007200"/>
    </source>
</evidence>
<dbReference type="InterPro" id="IPR027267">
    <property type="entry name" value="AH/BAR_dom_sf"/>
</dbReference>
<name>A0A2R5GL37_9STRA</name>
<dbReference type="InterPro" id="IPR036770">
    <property type="entry name" value="Ankyrin_rpt-contain_sf"/>
</dbReference>
<keyword evidence="5 8" id="KW-0472">Membrane</keyword>
<proteinExistence type="inferred from homology"/>
<comment type="subcellular location">
    <subcellularLocation>
        <location evidence="1">Membrane</location>
        <topology evidence="1">Multi-pass membrane protein</topology>
    </subcellularLocation>
</comment>